<feature type="non-terminal residue" evidence="1">
    <location>
        <position position="129"/>
    </location>
</feature>
<dbReference type="Proteomes" id="UP001642360">
    <property type="component" value="Unassembled WGS sequence"/>
</dbReference>
<dbReference type="AlphaFoldDB" id="A0ABC8SAV3"/>
<accession>A0ABC8SAV3</accession>
<dbReference type="EMBL" id="CAUOFW020002486">
    <property type="protein sequence ID" value="CAK9154073.1"/>
    <property type="molecule type" value="Genomic_DNA"/>
</dbReference>
<name>A0ABC8SAV3_9AQUA</name>
<reference evidence="1 2" key="1">
    <citation type="submission" date="2024-02" db="EMBL/GenBank/DDBJ databases">
        <authorList>
            <person name="Vignale AGUSTIN F."/>
            <person name="Sosa J E."/>
            <person name="Modenutti C."/>
        </authorList>
    </citation>
    <scope>NUCLEOTIDE SEQUENCE [LARGE SCALE GENOMIC DNA]</scope>
</reference>
<evidence type="ECO:0000313" key="2">
    <source>
        <dbReference type="Proteomes" id="UP001642360"/>
    </source>
</evidence>
<gene>
    <name evidence="1" type="ORF">ILEXP_LOCUS22376</name>
</gene>
<evidence type="ECO:0000313" key="1">
    <source>
        <dbReference type="EMBL" id="CAK9154073.1"/>
    </source>
</evidence>
<sequence>MLCMRTTLQGGVAWALRPTDVTPRGIAPRGHCAKGRRTQGHRARGRRTHRESCRSCPILLLFHFCSPLVKGPLFHFQCDGDGTSRQGGVAAKGVAPRRGHGRGHRAFGVAHECCALDVTPDIIIYTCPV</sequence>
<comment type="caution">
    <text evidence="1">The sequence shown here is derived from an EMBL/GenBank/DDBJ whole genome shotgun (WGS) entry which is preliminary data.</text>
</comment>
<protein>
    <submittedName>
        <fullName evidence="1">Uncharacterized protein</fullName>
    </submittedName>
</protein>
<organism evidence="1 2">
    <name type="scientific">Ilex paraguariensis</name>
    <name type="common">yerba mate</name>
    <dbReference type="NCBI Taxonomy" id="185542"/>
    <lineage>
        <taxon>Eukaryota</taxon>
        <taxon>Viridiplantae</taxon>
        <taxon>Streptophyta</taxon>
        <taxon>Embryophyta</taxon>
        <taxon>Tracheophyta</taxon>
        <taxon>Spermatophyta</taxon>
        <taxon>Magnoliopsida</taxon>
        <taxon>eudicotyledons</taxon>
        <taxon>Gunneridae</taxon>
        <taxon>Pentapetalae</taxon>
        <taxon>asterids</taxon>
        <taxon>campanulids</taxon>
        <taxon>Aquifoliales</taxon>
        <taxon>Aquifoliaceae</taxon>
        <taxon>Ilex</taxon>
    </lineage>
</organism>
<proteinExistence type="predicted"/>
<keyword evidence="2" id="KW-1185">Reference proteome</keyword>